<protein>
    <submittedName>
        <fullName evidence="16">TonB-dependent receptor</fullName>
    </submittedName>
</protein>
<accession>A0A6I4J0N0</accession>
<dbReference type="GO" id="GO:0006826">
    <property type="term" value="P:iron ion transport"/>
    <property type="evidence" value="ECO:0007669"/>
    <property type="project" value="UniProtKB-KW"/>
</dbReference>
<keyword evidence="10 11" id="KW-0998">Cell outer membrane</keyword>
<comment type="similarity">
    <text evidence="11 12">Belongs to the TonB-dependent receptor family.</text>
</comment>
<dbReference type="PROSITE" id="PS52016">
    <property type="entry name" value="TONB_DEPENDENT_REC_3"/>
    <property type="match status" value="1"/>
</dbReference>
<dbReference type="PANTHER" id="PTHR32552:SF81">
    <property type="entry name" value="TONB-DEPENDENT OUTER MEMBRANE RECEPTOR"/>
    <property type="match status" value="1"/>
</dbReference>
<feature type="domain" description="TonB-dependent receptor-like beta-barrel" evidence="14">
    <location>
        <begin position="257"/>
        <end position="688"/>
    </location>
</feature>
<organism evidence="16 17">
    <name type="scientific">Sphingomonas horti</name>
    <dbReference type="NCBI Taxonomy" id="2682842"/>
    <lineage>
        <taxon>Bacteria</taxon>
        <taxon>Pseudomonadati</taxon>
        <taxon>Pseudomonadota</taxon>
        <taxon>Alphaproteobacteria</taxon>
        <taxon>Sphingomonadales</taxon>
        <taxon>Sphingomonadaceae</taxon>
        <taxon>Sphingomonas</taxon>
    </lineage>
</organism>
<gene>
    <name evidence="16" type="ORF">GON01_09320</name>
</gene>
<comment type="subcellular location">
    <subcellularLocation>
        <location evidence="1 11">Cell outer membrane</location>
        <topology evidence="1 11">Multi-pass membrane protein</topology>
    </subcellularLocation>
</comment>
<evidence type="ECO:0000256" key="9">
    <source>
        <dbReference type="ARBA" id="ARBA00023136"/>
    </source>
</evidence>
<dbReference type="Pfam" id="PF07715">
    <property type="entry name" value="Plug"/>
    <property type="match status" value="1"/>
</dbReference>
<evidence type="ECO:0000259" key="14">
    <source>
        <dbReference type="Pfam" id="PF00593"/>
    </source>
</evidence>
<dbReference type="CDD" id="cd01347">
    <property type="entry name" value="ligand_gated_channel"/>
    <property type="match status" value="1"/>
</dbReference>
<dbReference type="InterPro" id="IPR039426">
    <property type="entry name" value="TonB-dep_rcpt-like"/>
</dbReference>
<keyword evidence="4" id="KW-0410">Iron transport</keyword>
<keyword evidence="3 11" id="KW-1134">Transmembrane beta strand</keyword>
<dbReference type="Pfam" id="PF00593">
    <property type="entry name" value="TonB_dep_Rec_b-barrel"/>
    <property type="match status" value="1"/>
</dbReference>
<feature type="domain" description="TonB-dependent receptor plug" evidence="15">
    <location>
        <begin position="53"/>
        <end position="160"/>
    </location>
</feature>
<evidence type="ECO:0000256" key="3">
    <source>
        <dbReference type="ARBA" id="ARBA00022452"/>
    </source>
</evidence>
<dbReference type="InterPro" id="IPR000531">
    <property type="entry name" value="Beta-barrel_TonB"/>
</dbReference>
<comment type="caution">
    <text evidence="16">The sequence shown here is derived from an EMBL/GenBank/DDBJ whole genome shotgun (WGS) entry which is preliminary data.</text>
</comment>
<dbReference type="Proteomes" id="UP000441389">
    <property type="component" value="Unassembled WGS sequence"/>
</dbReference>
<evidence type="ECO:0000259" key="15">
    <source>
        <dbReference type="Pfam" id="PF07715"/>
    </source>
</evidence>
<keyword evidence="5 11" id="KW-0812">Transmembrane</keyword>
<dbReference type="GO" id="GO:0009279">
    <property type="term" value="C:cell outer membrane"/>
    <property type="evidence" value="ECO:0007669"/>
    <property type="project" value="UniProtKB-SubCell"/>
</dbReference>
<evidence type="ECO:0000313" key="16">
    <source>
        <dbReference type="EMBL" id="MVO78132.1"/>
    </source>
</evidence>
<dbReference type="Gene3D" id="2.40.170.20">
    <property type="entry name" value="TonB-dependent receptor, beta-barrel domain"/>
    <property type="match status" value="1"/>
</dbReference>
<dbReference type="SUPFAM" id="SSF56935">
    <property type="entry name" value="Porins"/>
    <property type="match status" value="1"/>
</dbReference>
<name>A0A6I4J0N0_9SPHN</name>
<keyword evidence="16" id="KW-0675">Receptor</keyword>
<keyword evidence="6" id="KW-0408">Iron</keyword>
<evidence type="ECO:0000256" key="2">
    <source>
        <dbReference type="ARBA" id="ARBA00022448"/>
    </source>
</evidence>
<dbReference type="PANTHER" id="PTHR32552">
    <property type="entry name" value="FERRICHROME IRON RECEPTOR-RELATED"/>
    <property type="match status" value="1"/>
</dbReference>
<evidence type="ECO:0000256" key="1">
    <source>
        <dbReference type="ARBA" id="ARBA00004571"/>
    </source>
</evidence>
<evidence type="ECO:0000256" key="8">
    <source>
        <dbReference type="ARBA" id="ARBA00023077"/>
    </source>
</evidence>
<proteinExistence type="inferred from homology"/>
<evidence type="ECO:0000256" key="10">
    <source>
        <dbReference type="ARBA" id="ARBA00023237"/>
    </source>
</evidence>
<evidence type="ECO:0000256" key="13">
    <source>
        <dbReference type="SAM" id="SignalP"/>
    </source>
</evidence>
<dbReference type="InterPro" id="IPR036942">
    <property type="entry name" value="Beta-barrel_TonB_sf"/>
</dbReference>
<keyword evidence="8 12" id="KW-0798">TonB box</keyword>
<dbReference type="InterPro" id="IPR012910">
    <property type="entry name" value="Plug_dom"/>
</dbReference>
<evidence type="ECO:0000256" key="6">
    <source>
        <dbReference type="ARBA" id="ARBA00023004"/>
    </source>
</evidence>
<evidence type="ECO:0000256" key="11">
    <source>
        <dbReference type="PROSITE-ProRule" id="PRU01360"/>
    </source>
</evidence>
<evidence type="ECO:0000256" key="4">
    <source>
        <dbReference type="ARBA" id="ARBA00022496"/>
    </source>
</evidence>
<evidence type="ECO:0000313" key="17">
    <source>
        <dbReference type="Proteomes" id="UP000441389"/>
    </source>
</evidence>
<evidence type="ECO:0000256" key="5">
    <source>
        <dbReference type="ARBA" id="ARBA00022692"/>
    </source>
</evidence>
<evidence type="ECO:0000256" key="12">
    <source>
        <dbReference type="RuleBase" id="RU003357"/>
    </source>
</evidence>
<feature type="chain" id="PRO_5026201135" evidence="13">
    <location>
        <begin position="29"/>
        <end position="728"/>
    </location>
</feature>
<keyword evidence="13" id="KW-0732">Signal</keyword>
<sequence>MRGRRRMTQGRYSCAGAMLLLAATTLSAQTAAPAAADTEVDIVVTATKRETRLQDTPAQVNAFSGEYLERSAVREFSDLASSIPNLVAPDGLVGTSVVAIRGISSPAKGGSIAEQPVSQFLDGVFMPEGSLDDLVFDVQQIEVIRGPQGVIWGRNTLAGAISYTTRRPTHELEGYVESGIGNYDAFRLQGAISGPLLADKISVRLAAAHEEQDGYSERVSGGTFGARNREAVRASILFRPVEPLSITLIGDYARSHFTNVTLEYFIGPFAKRAGTDGYTRRQDTDFFKPSRSTSKGLTALLELDLGPATLSSVTGLRRLNQALNIDTDSSDLLIIHDQIDSRVRQFSQEVRLTSSSTGPFRWMAGAYYYTRDQRVLQNEQLGPELVGLPPGGGASVDIDFRNSVDSFAAFGTVALDLTRAITVETGLRVTREEKSTLGSVGTTVNIPGVGLVPVGTDLTDLDLDDTQVSPMATLSYRPTSDVLLYASWGRGNKSGGFNDARVSEPTFAAEVADSYELGIKSEWLEKRLTLNVIGFYIDYRNLQVRGFEGTTPLFRNAKKAVSKGIELEAIARPSREWSLFGNFAYNDATYENFVIPGAGAGGGGLDLSGNKMPLAPRTSMSVGADYRTEMTGLGELYAHAEWNRKSGYFLDFANTRPGGYQPDYGIVNGRLGLALSNGADVSIWVRNLTKADYKVDFIGDLPVAIFGGSQFHLLGAPRTYGVDLKFSF</sequence>
<keyword evidence="7" id="KW-0406">Ion transport</keyword>
<feature type="signal peptide" evidence="13">
    <location>
        <begin position="1"/>
        <end position="28"/>
    </location>
</feature>
<dbReference type="AlphaFoldDB" id="A0A6I4J0N0"/>
<dbReference type="EMBL" id="WQMS01000011">
    <property type="protein sequence ID" value="MVO78132.1"/>
    <property type="molecule type" value="Genomic_DNA"/>
</dbReference>
<keyword evidence="9 11" id="KW-0472">Membrane</keyword>
<keyword evidence="17" id="KW-1185">Reference proteome</keyword>
<keyword evidence="2 11" id="KW-0813">Transport</keyword>
<reference evidence="16 17" key="1">
    <citation type="submission" date="2019-12" db="EMBL/GenBank/DDBJ databases">
        <authorList>
            <person name="Huq M.A."/>
        </authorList>
    </citation>
    <scope>NUCLEOTIDE SEQUENCE [LARGE SCALE GENOMIC DNA]</scope>
    <source>
        <strain evidence="16 17">MAH-20</strain>
    </source>
</reference>
<evidence type="ECO:0000256" key="7">
    <source>
        <dbReference type="ARBA" id="ARBA00023065"/>
    </source>
</evidence>